<dbReference type="Gene3D" id="3.30.710.10">
    <property type="entry name" value="Potassium Channel Kv1.1, Chain A"/>
    <property type="match status" value="1"/>
</dbReference>
<organism evidence="2 3">
    <name type="scientific">Rhizoctonia solani</name>
    <dbReference type="NCBI Taxonomy" id="456999"/>
    <lineage>
        <taxon>Eukaryota</taxon>
        <taxon>Fungi</taxon>
        <taxon>Dikarya</taxon>
        <taxon>Basidiomycota</taxon>
        <taxon>Agaricomycotina</taxon>
        <taxon>Agaricomycetes</taxon>
        <taxon>Cantharellales</taxon>
        <taxon>Ceratobasidiaceae</taxon>
        <taxon>Rhizoctonia</taxon>
    </lineage>
</organism>
<evidence type="ECO:0000313" key="3">
    <source>
        <dbReference type="Proteomes" id="UP000663843"/>
    </source>
</evidence>
<protein>
    <recommendedName>
        <fullName evidence="1">BTB domain-containing protein</fullName>
    </recommendedName>
</protein>
<dbReference type="Pfam" id="PF00651">
    <property type="entry name" value="BTB"/>
    <property type="match status" value="1"/>
</dbReference>
<dbReference type="CDD" id="cd18186">
    <property type="entry name" value="BTB_POZ_ZBTB_KLHL-like"/>
    <property type="match status" value="1"/>
</dbReference>
<dbReference type="EMBL" id="CAJMWT010003126">
    <property type="protein sequence ID" value="CAE6463998.1"/>
    <property type="molecule type" value="Genomic_DNA"/>
</dbReference>
<gene>
    <name evidence="2" type="ORF">RDB_LOCUS99307</name>
</gene>
<evidence type="ECO:0000259" key="1">
    <source>
        <dbReference type="PROSITE" id="PS50097"/>
    </source>
</evidence>
<evidence type="ECO:0000313" key="2">
    <source>
        <dbReference type="EMBL" id="CAE6463998.1"/>
    </source>
</evidence>
<dbReference type="AlphaFoldDB" id="A0A8H3BUI4"/>
<dbReference type="Proteomes" id="UP000663843">
    <property type="component" value="Unassembled WGS sequence"/>
</dbReference>
<dbReference type="InterPro" id="IPR011333">
    <property type="entry name" value="SKP1/BTB/POZ_sf"/>
</dbReference>
<name>A0A8H3BUI4_9AGAM</name>
<sequence length="283" mass="32086">MEVTHSEWHYYPGGDVVIQVGNRLYKLHRDILEIHSGFFKDMFSSPSSDGSEGSTEENPLRLPHELCTSKSFTILCRFMYPKKPGALPAISSKDFPIWEPVLETTSALDMLGIQQYILDQFASDTINLFAAPEKLLRWATRFDHEGLLLEGLRTFAYRRLPPSPKEVMALGEHGANVMFTRERIRTVLLSQPMTWLEDEICPHNMCSRRPACRAAILKSIVQNLTISPNKLHKEDMSDIFQVAPDGLCGRCQPIRVELARALRKGKLDNVIQESSQGHAPDHD</sequence>
<dbReference type="PROSITE" id="PS50097">
    <property type="entry name" value="BTB"/>
    <property type="match status" value="1"/>
</dbReference>
<reference evidence="2" key="1">
    <citation type="submission" date="2021-01" db="EMBL/GenBank/DDBJ databases">
        <authorList>
            <person name="Kaushik A."/>
        </authorList>
    </citation>
    <scope>NUCLEOTIDE SEQUENCE</scope>
    <source>
        <strain evidence="2">AG2-2IIIB</strain>
    </source>
</reference>
<comment type="caution">
    <text evidence="2">The sequence shown here is derived from an EMBL/GenBank/DDBJ whole genome shotgun (WGS) entry which is preliminary data.</text>
</comment>
<proteinExistence type="predicted"/>
<dbReference type="SUPFAM" id="SSF54695">
    <property type="entry name" value="POZ domain"/>
    <property type="match status" value="1"/>
</dbReference>
<feature type="domain" description="BTB" evidence="1">
    <location>
        <begin position="14"/>
        <end position="80"/>
    </location>
</feature>
<accession>A0A8H3BUI4</accession>
<dbReference type="InterPro" id="IPR000210">
    <property type="entry name" value="BTB/POZ_dom"/>
</dbReference>